<feature type="chain" id="PRO_5003395861" evidence="2">
    <location>
        <begin position="27"/>
        <end position="367"/>
    </location>
</feature>
<dbReference type="Gene3D" id="1.10.287.470">
    <property type="entry name" value="Helix hairpin bin"/>
    <property type="match status" value="1"/>
</dbReference>
<dbReference type="Gene3D" id="2.40.30.170">
    <property type="match status" value="1"/>
</dbReference>
<dbReference type="EMBL" id="CP002018">
    <property type="protein sequence ID" value="AEM39931.1"/>
    <property type="molecule type" value="Genomic_DNA"/>
</dbReference>
<dbReference type="GO" id="GO:0015562">
    <property type="term" value="F:efflux transmembrane transporter activity"/>
    <property type="evidence" value="ECO:0007669"/>
    <property type="project" value="TreeGrafter"/>
</dbReference>
<dbReference type="PANTHER" id="PTHR30469">
    <property type="entry name" value="MULTIDRUG RESISTANCE PROTEIN MDTA"/>
    <property type="match status" value="1"/>
</dbReference>
<evidence type="ECO:0000313" key="4">
    <source>
        <dbReference type="Proteomes" id="UP000000692"/>
    </source>
</evidence>
<gene>
    <name evidence="3" type="ordered locus">KVU_0092</name>
</gene>
<evidence type="ECO:0000256" key="2">
    <source>
        <dbReference type="SAM" id="SignalP"/>
    </source>
</evidence>
<keyword evidence="2" id="KW-0732">Signal</keyword>
<dbReference type="InterPro" id="IPR006143">
    <property type="entry name" value="RND_pump_MFP"/>
</dbReference>
<evidence type="ECO:0000256" key="1">
    <source>
        <dbReference type="ARBA" id="ARBA00009477"/>
    </source>
</evidence>
<dbReference type="NCBIfam" id="TIGR01730">
    <property type="entry name" value="RND_mfp"/>
    <property type="match status" value="1"/>
</dbReference>
<dbReference type="AlphaFoldDB" id="F9Y7W5"/>
<dbReference type="KEGG" id="kvl:KVU_0092"/>
<protein>
    <submittedName>
        <fullName evidence="3">Efflux transporter, RND family, MFP subunit</fullName>
    </submittedName>
</protein>
<dbReference type="eggNOG" id="COG0845">
    <property type="taxonomic scope" value="Bacteria"/>
</dbReference>
<dbReference type="Proteomes" id="UP000000692">
    <property type="component" value="Chromosome"/>
</dbReference>
<organism evidence="3 4">
    <name type="scientific">Ketogulonicigenium vulgare (strain WSH-001)</name>
    <dbReference type="NCBI Taxonomy" id="759362"/>
    <lineage>
        <taxon>Bacteria</taxon>
        <taxon>Pseudomonadati</taxon>
        <taxon>Pseudomonadota</taxon>
        <taxon>Alphaproteobacteria</taxon>
        <taxon>Rhodobacterales</taxon>
        <taxon>Roseobacteraceae</taxon>
        <taxon>Ketogulonicigenium</taxon>
    </lineage>
</organism>
<reference evidence="3 4" key="1">
    <citation type="journal article" date="2011" name="J. Bacteriol.">
        <title>Complete genome sequence of the industrial strain Ketogulonicigenium vulgare WSH-001.</title>
        <authorList>
            <person name="Liu L."/>
            <person name="Li Y."/>
            <person name="Zhang J."/>
            <person name="Zhou Z."/>
            <person name="Liu J."/>
            <person name="Li X."/>
            <person name="Zhou J."/>
            <person name="Du G."/>
            <person name="Wang L."/>
            <person name="Chen J."/>
        </authorList>
    </citation>
    <scope>NUCLEOTIDE SEQUENCE [LARGE SCALE GENOMIC DNA]</scope>
    <source>
        <strain evidence="3 4">WSH-001</strain>
    </source>
</reference>
<proteinExistence type="inferred from homology"/>
<feature type="signal peptide" evidence="2">
    <location>
        <begin position="1"/>
        <end position="26"/>
    </location>
</feature>
<dbReference type="HOGENOM" id="CLU_018816_1_0_5"/>
<dbReference type="OrthoDB" id="9813967at2"/>
<dbReference type="Gene3D" id="2.40.420.20">
    <property type="match status" value="1"/>
</dbReference>
<comment type="similarity">
    <text evidence="1">Belongs to the membrane fusion protein (MFP) (TC 8.A.1) family.</text>
</comment>
<accession>F9Y7W5</accession>
<evidence type="ECO:0000313" key="3">
    <source>
        <dbReference type="EMBL" id="AEM39931.1"/>
    </source>
</evidence>
<name>F9Y7W5_KETVW</name>
<sequence>MPMEFAVKLRILTAMAAVMTPLAAHTAPDPRDVYTLPVTVAPMPLNLSMTGTIAATQTTTAAFGTGGLIIEINVEVGDIVSAGDVLARLDPTQQTEAVRIAEASLTAAEASRTTFAAAFARQQSLLENGNTTRASYDSAYQSMVSATSARDNAQAQLAKARQALSDTIITASSDGIVTARGADIGQVVPAAQSVLSLAGVTGREAIFYAPDSYDLSHIVGKTITLATLDLPGRLFTATLSEVAPNVDPQLGSIRVKASISDTVAAQLSIGDAVIGALYEEVPDFPGHIGITIPWSALSADQSGPAVWLIEAGATQVSLHSVSVISYETATVLLEPTLPQGARVVTVGAQFLFPGQDVRDLGDPPQEP</sequence>
<dbReference type="SUPFAM" id="SSF111369">
    <property type="entry name" value="HlyD-like secretion proteins"/>
    <property type="match status" value="1"/>
</dbReference>
<dbReference type="Gene3D" id="2.40.50.100">
    <property type="match status" value="1"/>
</dbReference>
<dbReference type="GO" id="GO:1990281">
    <property type="term" value="C:efflux pump complex"/>
    <property type="evidence" value="ECO:0007669"/>
    <property type="project" value="TreeGrafter"/>
</dbReference>
<keyword evidence="4" id="KW-1185">Reference proteome</keyword>
<dbReference type="PANTHER" id="PTHR30469:SF38">
    <property type="entry name" value="HLYD FAMILY SECRETION PROTEIN"/>
    <property type="match status" value="1"/>
</dbReference>